<dbReference type="NCBIfam" id="NF002150">
    <property type="entry name" value="PRK00982.1-4"/>
    <property type="match status" value="1"/>
</dbReference>
<dbReference type="GO" id="GO:0000036">
    <property type="term" value="F:acyl carrier activity"/>
    <property type="evidence" value="ECO:0007669"/>
    <property type="project" value="TreeGrafter"/>
</dbReference>
<dbReference type="SUPFAM" id="SSF47336">
    <property type="entry name" value="ACP-like"/>
    <property type="match status" value="1"/>
</dbReference>
<dbReference type="NCBIfam" id="TIGR00517">
    <property type="entry name" value="acyl_carrier"/>
    <property type="match status" value="1"/>
</dbReference>
<dbReference type="HAMAP" id="MF_01217">
    <property type="entry name" value="Acyl_carrier"/>
    <property type="match status" value="1"/>
</dbReference>
<evidence type="ECO:0000259" key="7">
    <source>
        <dbReference type="PROSITE" id="PS50075"/>
    </source>
</evidence>
<dbReference type="NCBIfam" id="NF002148">
    <property type="entry name" value="PRK00982.1-2"/>
    <property type="match status" value="1"/>
</dbReference>
<keyword evidence="3" id="KW-0597">Phosphoprotein</keyword>
<dbReference type="NCBIfam" id="NF002149">
    <property type="entry name" value="PRK00982.1-3"/>
    <property type="match status" value="1"/>
</dbReference>
<dbReference type="PANTHER" id="PTHR20863:SF76">
    <property type="entry name" value="CARRIER DOMAIN-CONTAINING PROTEIN"/>
    <property type="match status" value="1"/>
</dbReference>
<dbReference type="EMBL" id="UINC01072969">
    <property type="protein sequence ID" value="SVC08994.1"/>
    <property type="molecule type" value="Genomic_DNA"/>
</dbReference>
<evidence type="ECO:0000256" key="4">
    <source>
        <dbReference type="ARBA" id="ARBA00022832"/>
    </source>
</evidence>
<evidence type="ECO:0000313" key="8">
    <source>
        <dbReference type="EMBL" id="SVC08994.1"/>
    </source>
</evidence>
<dbReference type="GO" id="GO:0009245">
    <property type="term" value="P:lipid A biosynthetic process"/>
    <property type="evidence" value="ECO:0007669"/>
    <property type="project" value="TreeGrafter"/>
</dbReference>
<protein>
    <recommendedName>
        <fullName evidence="7">Carrier domain-containing protein</fullName>
    </recommendedName>
</protein>
<dbReference type="Pfam" id="PF00550">
    <property type="entry name" value="PP-binding"/>
    <property type="match status" value="1"/>
</dbReference>
<gene>
    <name evidence="8" type="ORF">METZ01_LOCUS261848</name>
</gene>
<sequence length="76" mass="8605">MSTFDKIKEVIIDKLGVDESAITKEAHFVNDLGADSLDTVELIMEFEEEFDIEIPDEDAEKITNVSSAVKYVEEHK</sequence>
<keyword evidence="6" id="KW-0275">Fatty acid biosynthesis</keyword>
<keyword evidence="1" id="KW-0596">Phosphopantetheine</keyword>
<keyword evidence="2" id="KW-0444">Lipid biosynthesis</keyword>
<dbReference type="PROSITE" id="PS00012">
    <property type="entry name" value="PHOSPHOPANTETHEINE"/>
    <property type="match status" value="1"/>
</dbReference>
<dbReference type="Gene3D" id="1.10.1200.10">
    <property type="entry name" value="ACP-like"/>
    <property type="match status" value="1"/>
</dbReference>
<dbReference type="AlphaFoldDB" id="A0A382J9U4"/>
<dbReference type="GO" id="GO:0005829">
    <property type="term" value="C:cytosol"/>
    <property type="evidence" value="ECO:0007669"/>
    <property type="project" value="TreeGrafter"/>
</dbReference>
<proteinExistence type="inferred from homology"/>
<keyword evidence="5" id="KW-0443">Lipid metabolism</keyword>
<dbReference type="PANTHER" id="PTHR20863">
    <property type="entry name" value="ACYL CARRIER PROTEIN"/>
    <property type="match status" value="1"/>
</dbReference>
<dbReference type="InterPro" id="IPR009081">
    <property type="entry name" value="PP-bd_ACP"/>
</dbReference>
<evidence type="ECO:0000256" key="5">
    <source>
        <dbReference type="ARBA" id="ARBA00023098"/>
    </source>
</evidence>
<feature type="domain" description="Carrier" evidence="7">
    <location>
        <begin position="1"/>
        <end position="76"/>
    </location>
</feature>
<accession>A0A382J9U4</accession>
<reference evidence="8" key="1">
    <citation type="submission" date="2018-05" db="EMBL/GenBank/DDBJ databases">
        <authorList>
            <person name="Lanie J.A."/>
            <person name="Ng W.-L."/>
            <person name="Kazmierczak K.M."/>
            <person name="Andrzejewski T.M."/>
            <person name="Davidsen T.M."/>
            <person name="Wayne K.J."/>
            <person name="Tettelin H."/>
            <person name="Glass J.I."/>
            <person name="Rusch D."/>
            <person name="Podicherti R."/>
            <person name="Tsui H.-C.T."/>
            <person name="Winkler M.E."/>
        </authorList>
    </citation>
    <scope>NUCLEOTIDE SEQUENCE</scope>
</reference>
<evidence type="ECO:0000256" key="6">
    <source>
        <dbReference type="ARBA" id="ARBA00023160"/>
    </source>
</evidence>
<name>A0A382J9U4_9ZZZZ</name>
<dbReference type="GO" id="GO:0000035">
    <property type="term" value="F:acyl binding"/>
    <property type="evidence" value="ECO:0007669"/>
    <property type="project" value="TreeGrafter"/>
</dbReference>
<dbReference type="NCBIfam" id="NF002151">
    <property type="entry name" value="PRK00982.1-5"/>
    <property type="match status" value="1"/>
</dbReference>
<evidence type="ECO:0000256" key="1">
    <source>
        <dbReference type="ARBA" id="ARBA00022450"/>
    </source>
</evidence>
<dbReference type="InterPro" id="IPR006162">
    <property type="entry name" value="Ppantetheine_attach_site"/>
</dbReference>
<dbReference type="FunFam" id="1.10.1200.10:FF:000001">
    <property type="entry name" value="Acyl carrier protein"/>
    <property type="match status" value="1"/>
</dbReference>
<dbReference type="InterPro" id="IPR003231">
    <property type="entry name" value="ACP"/>
</dbReference>
<evidence type="ECO:0000256" key="3">
    <source>
        <dbReference type="ARBA" id="ARBA00022553"/>
    </source>
</evidence>
<dbReference type="PROSITE" id="PS50075">
    <property type="entry name" value="CARRIER"/>
    <property type="match status" value="1"/>
</dbReference>
<dbReference type="GO" id="GO:0016020">
    <property type="term" value="C:membrane"/>
    <property type="evidence" value="ECO:0007669"/>
    <property type="project" value="GOC"/>
</dbReference>
<organism evidence="8">
    <name type="scientific">marine metagenome</name>
    <dbReference type="NCBI Taxonomy" id="408172"/>
    <lineage>
        <taxon>unclassified sequences</taxon>
        <taxon>metagenomes</taxon>
        <taxon>ecological metagenomes</taxon>
    </lineage>
</organism>
<dbReference type="InterPro" id="IPR036736">
    <property type="entry name" value="ACP-like_sf"/>
</dbReference>
<evidence type="ECO:0000256" key="2">
    <source>
        <dbReference type="ARBA" id="ARBA00022516"/>
    </source>
</evidence>
<keyword evidence="4" id="KW-0276">Fatty acid metabolism</keyword>